<dbReference type="Proteomes" id="UP000616769">
    <property type="component" value="Unassembled WGS sequence"/>
</dbReference>
<evidence type="ECO:0000313" key="6">
    <source>
        <dbReference type="EMBL" id="KPM07906.1"/>
    </source>
</evidence>
<dbReference type="EMBL" id="JXLN01011999">
    <property type="protein sequence ID" value="KPM07906.1"/>
    <property type="molecule type" value="Genomic_DNA"/>
</dbReference>
<dbReference type="AlphaFoldDB" id="A0A132AA97"/>
<protein>
    <recommendedName>
        <fullName evidence="2">Tetratricopeptide repeat protein 38</fullName>
    </recommendedName>
</protein>
<dbReference type="GO" id="GO:0003755">
    <property type="term" value="F:peptidyl-prolyl cis-trans isomerase activity"/>
    <property type="evidence" value="ECO:0007669"/>
    <property type="project" value="InterPro"/>
</dbReference>
<dbReference type="VEuPathDB" id="VectorBase:SSCA010391"/>
<evidence type="ECO:0000313" key="7">
    <source>
        <dbReference type="Proteomes" id="UP000616769"/>
    </source>
</evidence>
<evidence type="ECO:0000259" key="5">
    <source>
        <dbReference type="Pfam" id="PF23322"/>
    </source>
</evidence>
<dbReference type="SUPFAM" id="SSF48452">
    <property type="entry name" value="TPR-like"/>
    <property type="match status" value="2"/>
</dbReference>
<dbReference type="InterPro" id="IPR033891">
    <property type="entry name" value="TTC38"/>
</dbReference>
<dbReference type="Pfam" id="PF23322">
    <property type="entry name" value="PPIase_AIP"/>
    <property type="match status" value="1"/>
</dbReference>
<evidence type="ECO:0000256" key="2">
    <source>
        <dbReference type="ARBA" id="ARBA00019992"/>
    </source>
</evidence>
<gene>
    <name evidence="6" type="ORF">QR98_0064180</name>
</gene>
<keyword evidence="4" id="KW-0802">TPR repeat</keyword>
<evidence type="ECO:0000256" key="3">
    <source>
        <dbReference type="ARBA" id="ARBA00022737"/>
    </source>
</evidence>
<dbReference type="InterPro" id="IPR011990">
    <property type="entry name" value="TPR-like_helical_dom_sf"/>
</dbReference>
<sequence length="815" mass="95279">MNDLDLLEVLNPLIRKRKVLVAGRGDVPNFDIGSKVRHIIKSRDTFYFCFYSLPFKVTFNFKTEIFYCKDLDDVNAVVIDDSKTLKKPMELFIGKKFKLPLWEEWLKHMRIGEISQLSIDWKLCNDIYPLLSKSYRSFCKSPAERDEMKKSHCCGLQGKATTGHKDLDELIERPPEKIRFTLELINVEQLKEVDKEVWLMNEKEMQEIVPKLQLEGNRLVSEKKYVEAIEKYLKALGTLEQLMAKEKPGEFEWDQYDRAKIPLLSNLSQCELHLKQYYPAIRHADEVLMKDPGNIKALYRRAKAHMAVWNFDQARDDFNRLTQLDSSLESIIQQNLIELNREEKEKHQEESRLDFRSIQQWSKQNIPIKSTQSDQAAKLFDSALTQYVGWYDDQIGLGETLSKLQQEDPDFILGSVLSIGLDLIGTGVTVRRDEKIRKQLEDLKQRASQRYAAKEIELFEYSHVEAIEKFAMGQMVEAGSIWNSIIEAHPTDILALKFQHDNCFYLGDKFNLLNSIESVYQIWEQSTDPLQGYIHGMYAFGLEEQKQYEKAEQQAKLGLSKIPEDAWAAHALAHVHEMQHRTADGLSAISQTETDWNQCNYLATHNYWHWCLFQIESDRPEQAIKLFETEIKPRTLKSQNILDIVDATSLLYRLDLIFPKRYSFSEDWVDLYRICEPHFEDHILGFNDCHYSMACLGSDRTEKAEEILENLRSMRRSTDHIDERWAAVTEQVLESMIDFKRGSYRKCMERLFQCREEIVKMGGSDAQRDVFNQLLLVSTLKANDSDRCQTLLKERQTIRSDDVVVREILKTLKNC</sequence>
<evidence type="ECO:0000256" key="1">
    <source>
        <dbReference type="ARBA" id="ARBA00005857"/>
    </source>
</evidence>
<organism evidence="6 7">
    <name type="scientific">Sarcoptes scabiei</name>
    <name type="common">Itch mite</name>
    <name type="synonym">Acarus scabiei</name>
    <dbReference type="NCBI Taxonomy" id="52283"/>
    <lineage>
        <taxon>Eukaryota</taxon>
        <taxon>Metazoa</taxon>
        <taxon>Ecdysozoa</taxon>
        <taxon>Arthropoda</taxon>
        <taxon>Chelicerata</taxon>
        <taxon>Arachnida</taxon>
        <taxon>Acari</taxon>
        <taxon>Acariformes</taxon>
        <taxon>Sarcoptiformes</taxon>
        <taxon>Astigmata</taxon>
        <taxon>Psoroptidia</taxon>
        <taxon>Sarcoptoidea</taxon>
        <taxon>Sarcoptidae</taxon>
        <taxon>Sarcoptinae</taxon>
        <taxon>Sarcoptes</taxon>
    </lineage>
</organism>
<keyword evidence="3" id="KW-0677">Repeat</keyword>
<evidence type="ECO:0000256" key="4">
    <source>
        <dbReference type="ARBA" id="ARBA00022803"/>
    </source>
</evidence>
<dbReference type="OrthoDB" id="1427555at2759"/>
<dbReference type="CDD" id="cd05804">
    <property type="entry name" value="StaR_like"/>
    <property type="match status" value="1"/>
</dbReference>
<dbReference type="InterPro" id="IPR056277">
    <property type="entry name" value="PPIase_AIP"/>
</dbReference>
<comment type="caution">
    <text evidence="6">The sequence shown here is derived from an EMBL/GenBank/DDBJ whole genome shotgun (WGS) entry which is preliminary data.</text>
</comment>
<dbReference type="InterPro" id="IPR046357">
    <property type="entry name" value="PPIase_dom_sf"/>
</dbReference>
<name>A0A132AA97_SARSC</name>
<dbReference type="InterPro" id="IPR019734">
    <property type="entry name" value="TPR_rpt"/>
</dbReference>
<reference evidence="6 7" key="1">
    <citation type="journal article" date="2015" name="Parasit. Vectors">
        <title>Draft genome of the scabies mite.</title>
        <authorList>
            <person name="Rider S.D.Jr."/>
            <person name="Morgan M.S."/>
            <person name="Arlian L.G."/>
        </authorList>
    </citation>
    <scope>NUCLEOTIDE SEQUENCE [LARGE SCALE GENOMIC DNA]</scope>
    <source>
        <strain evidence="6">Arlian Lab</strain>
    </source>
</reference>
<dbReference type="PANTHER" id="PTHR16263">
    <property type="entry name" value="TETRATRICOPEPTIDE REPEAT PROTEIN 38"/>
    <property type="match status" value="1"/>
</dbReference>
<proteinExistence type="inferred from homology"/>
<dbReference type="Gene3D" id="1.25.40.10">
    <property type="entry name" value="Tetratricopeptide repeat domain"/>
    <property type="match status" value="2"/>
</dbReference>
<comment type="similarity">
    <text evidence="1">Belongs to the TTC38 family.</text>
</comment>
<dbReference type="Gene3D" id="3.10.50.40">
    <property type="match status" value="1"/>
</dbReference>
<feature type="domain" description="AIP/AIPL N-terminal FKBP-type PPIase" evidence="5">
    <location>
        <begin position="68"/>
        <end position="185"/>
    </location>
</feature>
<dbReference type="PANTHER" id="PTHR16263:SF4">
    <property type="entry name" value="TETRATRICOPEPTIDE REPEAT PROTEIN 38"/>
    <property type="match status" value="1"/>
</dbReference>
<accession>A0A132AA97</accession>
<dbReference type="SMART" id="SM00028">
    <property type="entry name" value="TPR"/>
    <property type="match status" value="3"/>
</dbReference>
<dbReference type="SUPFAM" id="SSF54534">
    <property type="entry name" value="FKBP-like"/>
    <property type="match status" value="1"/>
</dbReference>